<protein>
    <submittedName>
        <fullName evidence="1">Uncharacterized protein</fullName>
    </submittedName>
</protein>
<proteinExistence type="predicted"/>
<comment type="caution">
    <text evidence="1">The sequence shown here is derived from an EMBL/GenBank/DDBJ whole genome shotgun (WGS) entry which is preliminary data.</text>
</comment>
<reference evidence="1 2" key="1">
    <citation type="submission" date="2018-10" db="EMBL/GenBank/DDBJ databases">
        <title>Draft Genome Sequence of Bacteroides sp. KCTC 15687.</title>
        <authorList>
            <person name="Yu S.Y."/>
            <person name="Kim J.S."/>
            <person name="Oh B.S."/>
            <person name="Park S.H."/>
            <person name="Kang S.W."/>
            <person name="Park J.E."/>
            <person name="Choi S.H."/>
            <person name="Han K.I."/>
            <person name="Lee K.C."/>
            <person name="Eom M.K."/>
            <person name="Suh M.K."/>
            <person name="Lee D.H."/>
            <person name="Yoon H."/>
            <person name="Kim B."/>
            <person name="Yang S.J."/>
            <person name="Lee J.S."/>
            <person name="Lee J.H."/>
        </authorList>
    </citation>
    <scope>NUCLEOTIDE SEQUENCE [LARGE SCALE GENOMIC DNA]</scope>
    <source>
        <strain evidence="1 2">KCTC 15687</strain>
    </source>
</reference>
<evidence type="ECO:0000313" key="2">
    <source>
        <dbReference type="Proteomes" id="UP000288079"/>
    </source>
</evidence>
<dbReference type="AlphaFoldDB" id="A0A401LTJ7"/>
<organism evidence="1 2">
    <name type="scientific">Bacteroides faecalis</name>
    <dbReference type="NCBI Taxonomy" id="2447885"/>
    <lineage>
        <taxon>Bacteria</taxon>
        <taxon>Pseudomonadati</taxon>
        <taxon>Bacteroidota</taxon>
        <taxon>Bacteroidia</taxon>
        <taxon>Bacteroidales</taxon>
        <taxon>Bacteroidaceae</taxon>
        <taxon>Bacteroides</taxon>
    </lineage>
</organism>
<dbReference type="Proteomes" id="UP000288079">
    <property type="component" value="Unassembled WGS sequence"/>
</dbReference>
<dbReference type="EMBL" id="BHWB01000004">
    <property type="protein sequence ID" value="GCB34898.1"/>
    <property type="molecule type" value="Genomic_DNA"/>
</dbReference>
<evidence type="ECO:0000313" key="1">
    <source>
        <dbReference type="EMBL" id="GCB34898.1"/>
    </source>
</evidence>
<gene>
    <name evidence="1" type="ORF">KGMB02408_18430</name>
</gene>
<keyword evidence="2" id="KW-1185">Reference proteome</keyword>
<accession>A0A401LTJ7</accession>
<name>A0A401LTJ7_9BACE</name>
<sequence length="60" mass="7183">MSITPIARAIRSNVSSIDKYVIPINKKIGEYFYERKYFPLRIYTKYVKEFISKFLNNVSE</sequence>